<evidence type="ECO:0000313" key="1">
    <source>
        <dbReference type="EMBL" id="MBD3931281.1"/>
    </source>
</evidence>
<name>A0A927EYW7_9ACTN</name>
<organism evidence="1 2">
    <name type="scientific">Streptomyces chumphonensis</name>
    <dbReference type="NCBI Taxonomy" id="1214925"/>
    <lineage>
        <taxon>Bacteria</taxon>
        <taxon>Bacillati</taxon>
        <taxon>Actinomycetota</taxon>
        <taxon>Actinomycetes</taxon>
        <taxon>Kitasatosporales</taxon>
        <taxon>Streptomycetaceae</taxon>
        <taxon>Streptomyces</taxon>
    </lineage>
</organism>
<dbReference type="SUPFAM" id="SSF48371">
    <property type="entry name" value="ARM repeat"/>
    <property type="match status" value="1"/>
</dbReference>
<dbReference type="Proteomes" id="UP000632289">
    <property type="component" value="Unassembled WGS sequence"/>
</dbReference>
<dbReference type="SMART" id="SM00567">
    <property type="entry name" value="EZ_HEAT"/>
    <property type="match status" value="2"/>
</dbReference>
<accession>A0A927EYW7</accession>
<reference evidence="1" key="1">
    <citation type="submission" date="2020-09" db="EMBL/GenBank/DDBJ databases">
        <title>Secondary metabolite and genome analysis of marine Streptomyces chumphonensis KK1-2T.</title>
        <authorList>
            <person name="Phongsopitanun W."/>
            <person name="Kanchanasin P."/>
            <person name="Pittayakhajonwut P."/>
            <person name="Suwanborirux K."/>
            <person name="Tanasupawat S."/>
        </authorList>
    </citation>
    <scope>NUCLEOTIDE SEQUENCE</scope>
    <source>
        <strain evidence="1">KK1-2</strain>
    </source>
</reference>
<gene>
    <name evidence="1" type="ORF">IF129_06865</name>
</gene>
<dbReference type="InterPro" id="IPR011989">
    <property type="entry name" value="ARM-like"/>
</dbReference>
<dbReference type="EMBL" id="JACXYU010000002">
    <property type="protein sequence ID" value="MBD3931281.1"/>
    <property type="molecule type" value="Genomic_DNA"/>
</dbReference>
<proteinExistence type="predicted"/>
<dbReference type="Gene3D" id="1.25.10.10">
    <property type="entry name" value="Leucine-rich Repeat Variant"/>
    <property type="match status" value="1"/>
</dbReference>
<comment type="caution">
    <text evidence="1">The sequence shown here is derived from an EMBL/GenBank/DDBJ whole genome shotgun (WGS) entry which is preliminary data.</text>
</comment>
<evidence type="ECO:0000313" key="2">
    <source>
        <dbReference type="Proteomes" id="UP000632289"/>
    </source>
</evidence>
<protein>
    <recommendedName>
        <fullName evidence="3">Adenylosuccinate lyase</fullName>
    </recommendedName>
</protein>
<dbReference type="InterPro" id="IPR016024">
    <property type="entry name" value="ARM-type_fold"/>
</dbReference>
<sequence>MAEHVAEEDGPTRDRLLALAGAAPARADARDALTEWLTAVGRPLWQQEMAAYALALAGDPRAFETLVFLLNHRDPVRGERAAEGLFALADPRTGRAAAALAGNALRTAYALHPVRLLTRLRAPEAAPTLSALLRRLLAGPEHHWPVARACVEGLAALADPGCRPLLTDALAHPPLRPAAEVALCALPSPEPAASPELPGA</sequence>
<evidence type="ECO:0008006" key="3">
    <source>
        <dbReference type="Google" id="ProtNLM"/>
    </source>
</evidence>
<dbReference type="AlphaFoldDB" id="A0A927EYW7"/>
<dbReference type="InterPro" id="IPR004155">
    <property type="entry name" value="PBS_lyase_HEAT"/>
</dbReference>
<keyword evidence="2" id="KW-1185">Reference proteome</keyword>